<keyword evidence="3" id="KW-1185">Reference proteome</keyword>
<name>M0NI34_9EURY</name>
<dbReference type="RefSeq" id="WP_007737456.1">
    <property type="nucleotide sequence ID" value="NZ_AOMF01000064.1"/>
</dbReference>
<dbReference type="Gene3D" id="3.30.70.1230">
    <property type="entry name" value="Nucleotide cyclase"/>
    <property type="match status" value="1"/>
</dbReference>
<evidence type="ECO:0000313" key="2">
    <source>
        <dbReference type="EMBL" id="EMA56330.1"/>
    </source>
</evidence>
<dbReference type="PROSITE" id="PS50125">
    <property type="entry name" value="GUANYLATE_CYCLASE_2"/>
    <property type="match status" value="1"/>
</dbReference>
<organism evidence="2 3">
    <name type="scientific">Halococcus thailandensis JCM 13552</name>
    <dbReference type="NCBI Taxonomy" id="1227457"/>
    <lineage>
        <taxon>Archaea</taxon>
        <taxon>Methanobacteriati</taxon>
        <taxon>Methanobacteriota</taxon>
        <taxon>Stenosarchaea group</taxon>
        <taxon>Halobacteria</taxon>
        <taxon>Halobacteriales</taxon>
        <taxon>Halococcaceae</taxon>
        <taxon>Halococcus</taxon>
    </lineage>
</organism>
<dbReference type="SUPFAM" id="SSF55073">
    <property type="entry name" value="Nucleotide cyclase"/>
    <property type="match status" value="1"/>
</dbReference>
<comment type="caution">
    <text evidence="2">The sequence shown here is derived from an EMBL/GenBank/DDBJ whole genome shotgun (WGS) entry which is preliminary data.</text>
</comment>
<dbReference type="GO" id="GO:0009190">
    <property type="term" value="P:cyclic nucleotide biosynthetic process"/>
    <property type="evidence" value="ECO:0007669"/>
    <property type="project" value="InterPro"/>
</dbReference>
<dbReference type="EMBL" id="AOMF01000064">
    <property type="protein sequence ID" value="EMA56330.1"/>
    <property type="molecule type" value="Genomic_DNA"/>
</dbReference>
<feature type="domain" description="Guanylate cyclase" evidence="1">
    <location>
        <begin position="49"/>
        <end position="183"/>
    </location>
</feature>
<proteinExistence type="predicted"/>
<dbReference type="Proteomes" id="UP000011680">
    <property type="component" value="Unassembled WGS sequence"/>
</dbReference>
<accession>M0NI34</accession>
<dbReference type="OrthoDB" id="350345at2157"/>
<dbReference type="GO" id="GO:0035556">
    <property type="term" value="P:intracellular signal transduction"/>
    <property type="evidence" value="ECO:0007669"/>
    <property type="project" value="InterPro"/>
</dbReference>
<dbReference type="Pfam" id="PF00211">
    <property type="entry name" value="Guanylate_cyc"/>
    <property type="match status" value="1"/>
</dbReference>
<evidence type="ECO:0000313" key="3">
    <source>
        <dbReference type="Proteomes" id="UP000011680"/>
    </source>
</evidence>
<protein>
    <submittedName>
        <fullName evidence="2">Family 3 adenylate cyclase</fullName>
    </submittedName>
</protein>
<dbReference type="AlphaFoldDB" id="M0NI34"/>
<dbReference type="InterPro" id="IPR029787">
    <property type="entry name" value="Nucleotide_cyclase"/>
</dbReference>
<reference evidence="2 3" key="1">
    <citation type="journal article" date="2014" name="PLoS Genet.">
        <title>Phylogenetically driven sequencing of extremely halophilic archaea reveals strategies for static and dynamic osmo-response.</title>
        <authorList>
            <person name="Becker E.A."/>
            <person name="Seitzer P.M."/>
            <person name="Tritt A."/>
            <person name="Larsen D."/>
            <person name="Krusor M."/>
            <person name="Yao A.I."/>
            <person name="Wu D."/>
            <person name="Madern D."/>
            <person name="Eisen J.A."/>
            <person name="Darling A.E."/>
            <person name="Facciotti M.T."/>
        </authorList>
    </citation>
    <scope>NUCLEOTIDE SEQUENCE [LARGE SCALE GENOMIC DNA]</scope>
    <source>
        <strain evidence="2 3">JCM 13552</strain>
    </source>
</reference>
<dbReference type="eggNOG" id="arCOG07810">
    <property type="taxonomic scope" value="Archaea"/>
</dbReference>
<evidence type="ECO:0000259" key="1">
    <source>
        <dbReference type="PROSITE" id="PS50125"/>
    </source>
</evidence>
<gene>
    <name evidence="2" type="ORF">C451_02834</name>
</gene>
<sequence>MGLNKEEIEERTDDQAELVQERLEHIPNGRTMPDREDMLMASAKKFKLGIVFVDINDFTAYSGDNSERDVLFMLNLLIPEIMEIVRDYDGYFEKNTGDGILAYFGVGDDYDTIAETVLEYFATVKYSLANHIVPTLEDNDVEPVTISGGASMGKNVHISRIGKHSLNRRTAVGTTANIASKLENRASTNQYFVNEGIYQHSDKEDGWGQYLTDKGAFESYRWGSDSSGWTQQHYYHFSGIWSSTETDNLR</sequence>
<dbReference type="InterPro" id="IPR001054">
    <property type="entry name" value="A/G_cyclase"/>
</dbReference>